<keyword evidence="1 11" id="KW-0540">Nuclease</keyword>
<dbReference type="Gene3D" id="3.40.1440.10">
    <property type="entry name" value="GIY-YIG endonuclease"/>
    <property type="match status" value="1"/>
</dbReference>
<dbReference type="CDD" id="cd10455">
    <property type="entry name" value="GIY-YIG_SLX1"/>
    <property type="match status" value="1"/>
</dbReference>
<gene>
    <name evidence="14" type="ORF">g.5047</name>
    <name evidence="13" type="ORF">g.5049</name>
</gene>
<organism evidence="13">
    <name type="scientific">Clastoptera arizonana</name>
    <name type="common">Arizona spittle bug</name>
    <dbReference type="NCBI Taxonomy" id="38151"/>
    <lineage>
        <taxon>Eukaryota</taxon>
        <taxon>Metazoa</taxon>
        <taxon>Ecdysozoa</taxon>
        <taxon>Arthropoda</taxon>
        <taxon>Hexapoda</taxon>
        <taxon>Insecta</taxon>
        <taxon>Pterygota</taxon>
        <taxon>Neoptera</taxon>
        <taxon>Paraneoptera</taxon>
        <taxon>Hemiptera</taxon>
        <taxon>Auchenorrhyncha</taxon>
        <taxon>Cercopoidea</taxon>
        <taxon>Clastopteridae</taxon>
        <taxon>Clastoptera</taxon>
    </lineage>
</organism>
<evidence type="ECO:0000256" key="5">
    <source>
        <dbReference type="ARBA" id="ARBA00022771"/>
    </source>
</evidence>
<evidence type="ECO:0000256" key="8">
    <source>
        <dbReference type="ARBA" id="ARBA00023172"/>
    </source>
</evidence>
<keyword evidence="5 11" id="KW-0863">Zinc-finger</keyword>
<dbReference type="PANTHER" id="PTHR20208">
    <property type="entry name" value="STRUCTURE-SPECIFIC ENDONUCLEASE SUBUNIT SLX1"/>
    <property type="match status" value="1"/>
</dbReference>
<dbReference type="EMBL" id="GEDC01026472">
    <property type="protein sequence ID" value="JAS10826.1"/>
    <property type="molecule type" value="Transcribed_RNA"/>
</dbReference>
<evidence type="ECO:0000256" key="9">
    <source>
        <dbReference type="ARBA" id="ARBA00023204"/>
    </source>
</evidence>
<evidence type="ECO:0000256" key="7">
    <source>
        <dbReference type="ARBA" id="ARBA00022833"/>
    </source>
</evidence>
<evidence type="ECO:0000256" key="1">
    <source>
        <dbReference type="ARBA" id="ARBA00022722"/>
    </source>
</evidence>
<dbReference type="GO" id="GO:0008821">
    <property type="term" value="F:crossover junction DNA endonuclease activity"/>
    <property type="evidence" value="ECO:0007669"/>
    <property type="project" value="TreeGrafter"/>
</dbReference>
<keyword evidence="10 11" id="KW-0539">Nucleus</keyword>
<dbReference type="HAMAP" id="MF_03100">
    <property type="entry name" value="Endonuc_su_Slx1"/>
    <property type="match status" value="1"/>
</dbReference>
<dbReference type="AlphaFoldDB" id="A0A1B6BX28"/>
<keyword evidence="4 11" id="KW-0227">DNA damage</keyword>
<keyword evidence="2 11" id="KW-0479">Metal-binding</keyword>
<dbReference type="InterPro" id="IPR035901">
    <property type="entry name" value="GIY-YIG_endonuc_sf"/>
</dbReference>
<dbReference type="PROSITE" id="PS50164">
    <property type="entry name" value="GIY_YIG"/>
    <property type="match status" value="1"/>
</dbReference>
<dbReference type="Pfam" id="PF21202">
    <property type="entry name" value="SLX1_C"/>
    <property type="match status" value="1"/>
</dbReference>
<dbReference type="GO" id="GO:0017108">
    <property type="term" value="F:5'-flap endonuclease activity"/>
    <property type="evidence" value="ECO:0007669"/>
    <property type="project" value="InterPro"/>
</dbReference>
<protein>
    <recommendedName>
        <fullName evidence="11">Structure-specific endonuclease subunit SLX1 homolog</fullName>
        <ecNumber evidence="11">3.1.-.-</ecNumber>
    </recommendedName>
</protein>
<feature type="zinc finger region" description="SLX1-type" evidence="11">
    <location>
        <begin position="189"/>
        <end position="241"/>
    </location>
</feature>
<evidence type="ECO:0000256" key="2">
    <source>
        <dbReference type="ARBA" id="ARBA00022723"/>
    </source>
</evidence>
<evidence type="ECO:0000313" key="13">
    <source>
        <dbReference type="EMBL" id="JAS05560.1"/>
    </source>
</evidence>
<dbReference type="Gene3D" id="3.30.40.10">
    <property type="entry name" value="Zinc/RING finger domain, C3HC4 (zinc finger)"/>
    <property type="match status" value="1"/>
</dbReference>
<name>A0A1B6BX28_9HEMI</name>
<dbReference type="GO" id="GO:0033557">
    <property type="term" value="C:Slx1-Slx4 complex"/>
    <property type="evidence" value="ECO:0007669"/>
    <property type="project" value="UniProtKB-UniRule"/>
</dbReference>
<evidence type="ECO:0000313" key="14">
    <source>
        <dbReference type="EMBL" id="JAS10826.1"/>
    </source>
</evidence>
<dbReference type="EMBL" id="GEDC01031738">
    <property type="protein sequence ID" value="JAS05560.1"/>
    <property type="molecule type" value="Transcribed_RNA"/>
</dbReference>
<keyword evidence="6 11" id="KW-0378">Hydrolase</keyword>
<dbReference type="InterPro" id="IPR000305">
    <property type="entry name" value="GIY-YIG_endonuc"/>
</dbReference>
<evidence type="ECO:0000256" key="3">
    <source>
        <dbReference type="ARBA" id="ARBA00022759"/>
    </source>
</evidence>
<dbReference type="InterPro" id="IPR027520">
    <property type="entry name" value="Slx1"/>
</dbReference>
<keyword evidence="9 11" id="KW-0234">DNA repair</keyword>
<sequence length="280" mass="32744">MNCVLETSAQESDCNIVENFFGVYLLYCMNPKYKGRTYIGYTVNPNRRINQHNKGQKSGGARKTSNRGPWEMVLIVHGFPNDISALRFEWAWQNPKKSRRLRNLKRKTSKENQYEYCLRILLEMLRIGPWNRLPLTIRWLVLEFEKEFLADRCPPMHMPIAYGSVVTKKVTREESSDKSQTDHIKNNNCNLCYQTVKDQGMKCLKPDCESVFHIICLSKHFCECEGNNEQIIPISGNCPMCDTFLLWGDLVQNKVVFSKRFSLNDSCLEENIFYNQEIQN</sequence>
<comment type="similarity">
    <text evidence="11">Belongs to the SLX1 family.</text>
</comment>
<dbReference type="SUPFAM" id="SSF57850">
    <property type="entry name" value="RING/U-box"/>
    <property type="match status" value="1"/>
</dbReference>
<dbReference type="PANTHER" id="PTHR20208:SF10">
    <property type="entry name" value="STRUCTURE-SPECIFIC ENDONUCLEASE SUBUNIT SLX1"/>
    <property type="match status" value="1"/>
</dbReference>
<feature type="domain" description="GIY-YIG" evidence="12">
    <location>
        <begin position="19"/>
        <end position="104"/>
    </location>
</feature>
<evidence type="ECO:0000259" key="12">
    <source>
        <dbReference type="PROSITE" id="PS50164"/>
    </source>
</evidence>
<dbReference type="InterPro" id="IPR048749">
    <property type="entry name" value="SLX1_C"/>
</dbReference>
<comment type="subcellular location">
    <subcellularLocation>
        <location evidence="11">Nucleus</location>
    </subcellularLocation>
</comment>
<dbReference type="SMART" id="SM00465">
    <property type="entry name" value="GIYc"/>
    <property type="match status" value="1"/>
</dbReference>
<dbReference type="GO" id="GO:0008270">
    <property type="term" value="F:zinc ion binding"/>
    <property type="evidence" value="ECO:0007669"/>
    <property type="project" value="UniProtKB-KW"/>
</dbReference>
<keyword evidence="3 11" id="KW-0255">Endonuclease</keyword>
<comment type="cofactor">
    <cofactor evidence="11">
        <name>a divalent metal cation</name>
        <dbReference type="ChEBI" id="CHEBI:60240"/>
    </cofactor>
</comment>
<dbReference type="SUPFAM" id="SSF82771">
    <property type="entry name" value="GIY-YIG endonuclease"/>
    <property type="match status" value="1"/>
</dbReference>
<dbReference type="GO" id="GO:0000724">
    <property type="term" value="P:double-strand break repair via homologous recombination"/>
    <property type="evidence" value="ECO:0007669"/>
    <property type="project" value="TreeGrafter"/>
</dbReference>
<proteinExistence type="inferred from homology"/>
<dbReference type="FunFam" id="3.40.1440.10:FF:000008">
    <property type="entry name" value="Structure-specific endonuclease subunit SLX1 homolog"/>
    <property type="match status" value="1"/>
</dbReference>
<accession>A0A1B6BX28</accession>
<dbReference type="EC" id="3.1.-.-" evidence="11"/>
<evidence type="ECO:0000256" key="6">
    <source>
        <dbReference type="ARBA" id="ARBA00022801"/>
    </source>
</evidence>
<dbReference type="Pfam" id="PF01541">
    <property type="entry name" value="GIY-YIG"/>
    <property type="match status" value="1"/>
</dbReference>
<evidence type="ECO:0000256" key="10">
    <source>
        <dbReference type="ARBA" id="ARBA00023242"/>
    </source>
</evidence>
<comment type="function">
    <text evidence="11">Catalytic subunit of a heterodimeric structure-specific endonuclease that resolves DNA secondary structures generated during DNA repair and recombination. Has endonuclease activity towards branched DNA substrates, introducing single-strand cuts in duplex DNA close to junctions with ss-DNA.</text>
</comment>
<dbReference type="InterPro" id="IPR050381">
    <property type="entry name" value="SLX1_endonuclease"/>
</dbReference>
<dbReference type="InterPro" id="IPR013083">
    <property type="entry name" value="Znf_RING/FYVE/PHD"/>
</dbReference>
<comment type="subunit">
    <text evidence="11">Forms a heterodimer with a member of the SLX4 family.</text>
</comment>
<evidence type="ECO:0000256" key="4">
    <source>
        <dbReference type="ARBA" id="ARBA00022763"/>
    </source>
</evidence>
<reference evidence="13" key="1">
    <citation type="submission" date="2015-12" db="EMBL/GenBank/DDBJ databases">
        <title>De novo transcriptome assembly of four potential Pierce s Disease insect vectors from Arizona vineyards.</title>
        <authorList>
            <person name="Tassone E.E."/>
        </authorList>
    </citation>
    <scope>NUCLEOTIDE SEQUENCE</scope>
</reference>
<keyword evidence="8 11" id="KW-0233">DNA recombination</keyword>
<keyword evidence="7 11" id="KW-0862">Zinc</keyword>
<evidence type="ECO:0000256" key="11">
    <source>
        <dbReference type="HAMAP-Rule" id="MF_03100"/>
    </source>
</evidence>